<dbReference type="OrthoDB" id="166907at2759"/>
<dbReference type="CDD" id="cd19496">
    <property type="entry name" value="Elp5"/>
    <property type="match status" value="1"/>
</dbReference>
<comment type="pathway">
    <text evidence="3">tRNA modification; 5-methoxycarbonylmethyl-2-thiouridine-tRNA biosynthesis.</text>
</comment>
<evidence type="ECO:0000313" key="10">
    <source>
        <dbReference type="EMBL" id="KAF9582805.1"/>
    </source>
</evidence>
<dbReference type="Proteomes" id="UP000780801">
    <property type="component" value="Unassembled WGS sequence"/>
</dbReference>
<proteinExistence type="inferred from homology"/>
<dbReference type="AlphaFoldDB" id="A0A9P6KFI8"/>
<name>A0A9P6KFI8_9FUNG</name>
<comment type="caution">
    <text evidence="10">The sequence shown here is derived from an EMBL/GenBank/DDBJ whole genome shotgun (WGS) entry which is preliminary data.</text>
</comment>
<reference evidence="10" key="1">
    <citation type="journal article" date="2020" name="Fungal Divers.">
        <title>Resolving the Mortierellaceae phylogeny through synthesis of multi-gene phylogenetics and phylogenomics.</title>
        <authorList>
            <person name="Vandepol N."/>
            <person name="Liber J."/>
            <person name="Desiro A."/>
            <person name="Na H."/>
            <person name="Kennedy M."/>
            <person name="Barry K."/>
            <person name="Grigoriev I.V."/>
            <person name="Miller A.N."/>
            <person name="O'Donnell K."/>
            <person name="Stajich J.E."/>
            <person name="Bonito G."/>
        </authorList>
    </citation>
    <scope>NUCLEOTIDE SEQUENCE</scope>
    <source>
        <strain evidence="10">KOD1015</strain>
    </source>
</reference>
<feature type="region of interest" description="Disordered" evidence="9">
    <location>
        <begin position="266"/>
        <end position="289"/>
    </location>
</feature>
<evidence type="ECO:0000256" key="8">
    <source>
        <dbReference type="ARBA" id="ARBA00023242"/>
    </source>
</evidence>
<accession>A0A9P6KFI8</accession>
<dbReference type="GO" id="GO:0000049">
    <property type="term" value="F:tRNA binding"/>
    <property type="evidence" value="ECO:0007669"/>
    <property type="project" value="TreeGrafter"/>
</dbReference>
<dbReference type="PANTHER" id="PTHR15641">
    <property type="entry name" value="ELONGATOR COMPLEX PROTEIN 5"/>
    <property type="match status" value="1"/>
</dbReference>
<sequence length="289" mass="31676">MAPILEKILTRKELSPFILVKDSLEQSGQVLALELLKNTPAEIVAVNCYSNPLGWTPEFESTADALVPSSSLGAATGTNVNTNGITTVSMNLRSIRKAKTSRIIAIHHEDVPDADSFAPDASKPFASNSLAHIATTLIALKNSEALRQDQEDLKRGTVMNKEFCYLSIHGNAWDSAVCEVEHKRKSGKVARETNAYHIGSPTGDLLVVNVWDVVGEMPDIEKLDMEENQTSDPAANLSFNLNLTEEQRRAKNETVLPYLKTQESTGAIYYEPDAGDDFDDDDPDDDLTI</sequence>
<dbReference type="GO" id="GO:0005829">
    <property type="term" value="C:cytosol"/>
    <property type="evidence" value="ECO:0007669"/>
    <property type="project" value="TreeGrafter"/>
</dbReference>
<dbReference type="InterPro" id="IPR027417">
    <property type="entry name" value="P-loop_NTPase"/>
</dbReference>
<comment type="subcellular location">
    <subcellularLocation>
        <location evidence="2">Cytoplasm</location>
    </subcellularLocation>
    <subcellularLocation>
        <location evidence="1">Nucleus</location>
    </subcellularLocation>
</comment>
<keyword evidence="8" id="KW-0539">Nucleus</keyword>
<keyword evidence="7" id="KW-0819">tRNA processing</keyword>
<keyword evidence="6" id="KW-0963">Cytoplasm</keyword>
<organism evidence="10 11">
    <name type="scientific">Lunasporangiospora selenospora</name>
    <dbReference type="NCBI Taxonomy" id="979761"/>
    <lineage>
        <taxon>Eukaryota</taxon>
        <taxon>Fungi</taxon>
        <taxon>Fungi incertae sedis</taxon>
        <taxon>Mucoromycota</taxon>
        <taxon>Mortierellomycotina</taxon>
        <taxon>Mortierellomycetes</taxon>
        <taxon>Mortierellales</taxon>
        <taxon>Mortierellaceae</taxon>
        <taxon>Lunasporangiospora</taxon>
    </lineage>
</organism>
<evidence type="ECO:0000256" key="3">
    <source>
        <dbReference type="ARBA" id="ARBA00005043"/>
    </source>
</evidence>
<evidence type="ECO:0000256" key="9">
    <source>
        <dbReference type="SAM" id="MobiDB-lite"/>
    </source>
</evidence>
<dbReference type="Gene3D" id="3.40.50.300">
    <property type="entry name" value="P-loop containing nucleotide triphosphate hydrolases"/>
    <property type="match status" value="2"/>
</dbReference>
<evidence type="ECO:0000256" key="7">
    <source>
        <dbReference type="ARBA" id="ARBA00022694"/>
    </source>
</evidence>
<gene>
    <name evidence="10" type="ORF">BGW38_010744</name>
</gene>
<evidence type="ECO:0000313" key="11">
    <source>
        <dbReference type="Proteomes" id="UP000780801"/>
    </source>
</evidence>
<dbReference type="Pfam" id="PF10483">
    <property type="entry name" value="Elong_Iki1"/>
    <property type="match status" value="2"/>
</dbReference>
<dbReference type="PANTHER" id="PTHR15641:SF1">
    <property type="entry name" value="ELONGATOR COMPLEX PROTEIN 5"/>
    <property type="match status" value="1"/>
</dbReference>
<dbReference type="GO" id="GO:0002098">
    <property type="term" value="P:tRNA wobble uridine modification"/>
    <property type="evidence" value="ECO:0007669"/>
    <property type="project" value="InterPro"/>
</dbReference>
<dbReference type="GO" id="GO:0005634">
    <property type="term" value="C:nucleus"/>
    <property type="evidence" value="ECO:0007669"/>
    <property type="project" value="UniProtKB-SubCell"/>
</dbReference>
<feature type="compositionally biased region" description="Acidic residues" evidence="9">
    <location>
        <begin position="273"/>
        <end position="289"/>
    </location>
</feature>
<evidence type="ECO:0000256" key="6">
    <source>
        <dbReference type="ARBA" id="ARBA00022490"/>
    </source>
</evidence>
<evidence type="ECO:0000256" key="5">
    <source>
        <dbReference type="ARBA" id="ARBA00020264"/>
    </source>
</evidence>
<evidence type="ECO:0000256" key="4">
    <source>
        <dbReference type="ARBA" id="ARBA00009567"/>
    </source>
</evidence>
<dbReference type="GO" id="GO:0033588">
    <property type="term" value="C:elongator holoenzyme complex"/>
    <property type="evidence" value="ECO:0007669"/>
    <property type="project" value="InterPro"/>
</dbReference>
<keyword evidence="11" id="KW-1185">Reference proteome</keyword>
<evidence type="ECO:0000256" key="1">
    <source>
        <dbReference type="ARBA" id="ARBA00004123"/>
    </source>
</evidence>
<comment type="similarity">
    <text evidence="4">Belongs to the ELP5 family.</text>
</comment>
<evidence type="ECO:0000256" key="2">
    <source>
        <dbReference type="ARBA" id="ARBA00004496"/>
    </source>
</evidence>
<protein>
    <recommendedName>
        <fullName evidence="5">Elongator complex protein 5</fullName>
    </recommendedName>
</protein>
<dbReference type="EMBL" id="JAABOA010000920">
    <property type="protein sequence ID" value="KAF9582805.1"/>
    <property type="molecule type" value="Genomic_DNA"/>
</dbReference>
<dbReference type="InterPro" id="IPR019519">
    <property type="entry name" value="Elp5"/>
</dbReference>